<dbReference type="SUPFAM" id="SSF51679">
    <property type="entry name" value="Bacterial luciferase-like"/>
    <property type="match status" value="1"/>
</dbReference>
<evidence type="ECO:0000259" key="5">
    <source>
        <dbReference type="Pfam" id="PF00296"/>
    </source>
</evidence>
<keyword evidence="4" id="KW-0503">Monooxygenase</keyword>
<dbReference type="EMBL" id="CP107020">
    <property type="protein sequence ID" value="UYG17473.1"/>
    <property type="molecule type" value="Genomic_DNA"/>
</dbReference>
<dbReference type="RefSeq" id="WP_263594682.1">
    <property type="nucleotide sequence ID" value="NZ_CP107020.1"/>
</dbReference>
<evidence type="ECO:0000256" key="1">
    <source>
        <dbReference type="ARBA" id="ARBA00022630"/>
    </source>
</evidence>
<dbReference type="PANTHER" id="PTHR30011">
    <property type="entry name" value="ALKANESULFONATE MONOOXYGENASE-RELATED"/>
    <property type="match status" value="1"/>
</dbReference>
<sequence length="316" mass="32899">MTDRSAATRPSEETAPLPVLAVDLLTEPSLLPGLHTLARDLEGAGVGAITVTDGGLHPVHVAASLAPVTSALALIPRTDAIYVEPFHLATQLMSLDHVSHGRAGWLVEARTDAGAAHAVGRDVLDAEQTAREAADVVDAARRIWDSWADDAVVRDLARGVYVDASRLQYADVEAETFSVRGPSITPRSPQGLVPVLVAETDRPTVGERADQRADGRALDVRVDANAPAEVIVRSVRDALAASEGTSLVRLLGLDPGGADLAARVGQAAAALRSAGAIAPAPAAGDTLRDQLALDRPDVVIDPARRSDRARLAETAA</sequence>
<keyword evidence="1" id="KW-0285">Flavoprotein</keyword>
<accession>A0ABY6G497</accession>
<dbReference type="InterPro" id="IPR036661">
    <property type="entry name" value="Luciferase-like_sf"/>
</dbReference>
<dbReference type="Proteomes" id="UP001164305">
    <property type="component" value="Chromosome"/>
</dbReference>
<feature type="domain" description="Luciferase-like" evidence="5">
    <location>
        <begin position="35"/>
        <end position="241"/>
    </location>
</feature>
<protein>
    <submittedName>
        <fullName evidence="6">LLM class flavin-dependent oxidoreductase</fullName>
    </submittedName>
</protein>
<organism evidence="6 7">
    <name type="scientific">Brachybacterium huguangmaarense</name>
    <dbReference type="NCBI Taxonomy" id="1652028"/>
    <lineage>
        <taxon>Bacteria</taxon>
        <taxon>Bacillati</taxon>
        <taxon>Actinomycetota</taxon>
        <taxon>Actinomycetes</taxon>
        <taxon>Micrococcales</taxon>
        <taxon>Dermabacteraceae</taxon>
        <taxon>Brachybacterium</taxon>
    </lineage>
</organism>
<evidence type="ECO:0000256" key="2">
    <source>
        <dbReference type="ARBA" id="ARBA00022643"/>
    </source>
</evidence>
<evidence type="ECO:0000313" key="6">
    <source>
        <dbReference type="EMBL" id="UYG17473.1"/>
    </source>
</evidence>
<dbReference type="PANTHER" id="PTHR30011:SF16">
    <property type="entry name" value="C2H2 FINGER DOMAIN TRANSCRIPTION FACTOR (EUROFUNG)-RELATED"/>
    <property type="match status" value="1"/>
</dbReference>
<evidence type="ECO:0000256" key="4">
    <source>
        <dbReference type="ARBA" id="ARBA00023033"/>
    </source>
</evidence>
<keyword evidence="7" id="KW-1185">Reference proteome</keyword>
<dbReference type="Gene3D" id="3.20.20.30">
    <property type="entry name" value="Luciferase-like domain"/>
    <property type="match status" value="1"/>
</dbReference>
<gene>
    <name evidence="6" type="ORF">BRM3_03325</name>
</gene>
<name>A0ABY6G497_9MICO</name>
<dbReference type="InterPro" id="IPR011251">
    <property type="entry name" value="Luciferase-like_dom"/>
</dbReference>
<evidence type="ECO:0000256" key="3">
    <source>
        <dbReference type="ARBA" id="ARBA00023002"/>
    </source>
</evidence>
<dbReference type="InterPro" id="IPR051260">
    <property type="entry name" value="Diverse_substr_monoxygenases"/>
</dbReference>
<proteinExistence type="predicted"/>
<evidence type="ECO:0000313" key="7">
    <source>
        <dbReference type="Proteomes" id="UP001164305"/>
    </source>
</evidence>
<reference evidence="6" key="1">
    <citation type="submission" date="2022-10" db="EMBL/GenBank/DDBJ databases">
        <title>Whole-Genome Sequencing of Brachybacterium huguangmaarense BRM-3, Isolated from Betula schmidtii.</title>
        <authorList>
            <person name="Haam D."/>
        </authorList>
    </citation>
    <scope>NUCLEOTIDE SEQUENCE</scope>
    <source>
        <strain evidence="6">BRM-3</strain>
    </source>
</reference>
<dbReference type="Pfam" id="PF00296">
    <property type="entry name" value="Bac_luciferase"/>
    <property type="match status" value="1"/>
</dbReference>
<keyword evidence="2" id="KW-0288">FMN</keyword>
<keyword evidence="3" id="KW-0560">Oxidoreductase</keyword>